<dbReference type="RefSeq" id="WP_013578945.1">
    <property type="nucleotide sequence ID" value="NC_015064.1"/>
</dbReference>
<reference evidence="2" key="1">
    <citation type="submission" date="2011-01" db="EMBL/GenBank/DDBJ databases">
        <title>Complete sequence of chromosome of Acidobacterium sp. MP5ACTX9.</title>
        <authorList>
            <consortium name="US DOE Joint Genome Institute"/>
            <person name="Lucas S."/>
            <person name="Copeland A."/>
            <person name="Lapidus A."/>
            <person name="Cheng J.-F."/>
            <person name="Goodwin L."/>
            <person name="Pitluck S."/>
            <person name="Teshima H."/>
            <person name="Detter J.C."/>
            <person name="Han C."/>
            <person name="Tapia R."/>
            <person name="Land M."/>
            <person name="Hauser L."/>
            <person name="Kyrpides N."/>
            <person name="Ivanova N."/>
            <person name="Ovchinnikova G."/>
            <person name="Pagani I."/>
            <person name="Rawat S.R."/>
            <person name="Mannisto M."/>
            <person name="Haggblom M.M."/>
            <person name="Woyke T."/>
        </authorList>
    </citation>
    <scope>NUCLEOTIDE SEQUENCE [LARGE SCALE GENOMIC DNA]</scope>
    <source>
        <strain evidence="2">MP5ACTX9</strain>
    </source>
</reference>
<name>E8WYL9_GRATM</name>
<dbReference type="OrthoDB" id="112859at2"/>
<evidence type="ECO:0000313" key="1">
    <source>
        <dbReference type="EMBL" id="ADW67617.1"/>
    </source>
</evidence>
<sequence>MRWLGWVLAVGMVGTGVGQRQVLPVDPAGAPHRLRLILKDGSYQMVMSYKVVGKRVVYVSAERGGETEEIPVELVDLPATEKWVKSHEAAKEGAPVVAQEPVLDPELAKEEADRAALTPEVASVPPDGSLRLAIEDSVLALDTFHGGPELVPLVQQQSDLNKKTGHGFLKGVVNPRSAAHQVVQLKGEKADVQMHVDKPEIYLRIGGDVDLPTGAGAITVDTHGADNRPAKGPDPAESEYVIVRVDVRQDARIVTSFNAGQLGIKKQQDVIETVKTPLAGGHWMKLVPKESLLIGEYALVEVVEEDQINLGVWDFGVHPTAAENRDVVRPEKKRAVRLERRGRD</sequence>
<dbReference type="EMBL" id="CP002480">
    <property type="protein sequence ID" value="ADW67617.1"/>
    <property type="molecule type" value="Genomic_DNA"/>
</dbReference>
<dbReference type="AlphaFoldDB" id="E8WYL9"/>
<organism evidence="2">
    <name type="scientific">Granulicella tundricola (strain ATCC BAA-1859 / DSM 23138 / MP5ACTX9)</name>
    <dbReference type="NCBI Taxonomy" id="1198114"/>
    <lineage>
        <taxon>Bacteria</taxon>
        <taxon>Pseudomonadati</taxon>
        <taxon>Acidobacteriota</taxon>
        <taxon>Terriglobia</taxon>
        <taxon>Terriglobales</taxon>
        <taxon>Acidobacteriaceae</taxon>
        <taxon>Granulicella</taxon>
    </lineage>
</organism>
<protein>
    <submittedName>
        <fullName evidence="1">Uncharacterized protein</fullName>
    </submittedName>
</protein>
<evidence type="ECO:0000313" key="2">
    <source>
        <dbReference type="Proteomes" id="UP000000343"/>
    </source>
</evidence>
<dbReference type="HOGENOM" id="CLU_879789_0_0_0"/>
<proteinExistence type="predicted"/>
<gene>
    <name evidence="1" type="ordered locus">AciX9_0545</name>
</gene>
<accession>E8WYL9</accession>
<dbReference type="eggNOG" id="ENOG502Z8KB">
    <property type="taxonomic scope" value="Bacteria"/>
</dbReference>
<dbReference type="KEGG" id="acm:AciX9_0545"/>
<dbReference type="Proteomes" id="UP000000343">
    <property type="component" value="Chromosome"/>
</dbReference>
<dbReference type="PaxDb" id="1198114-AciX9_0545"/>
<keyword evidence="2" id="KW-1185">Reference proteome</keyword>